<name>A0ABY2WYB8_9RHOB</name>
<reference evidence="1 2" key="1">
    <citation type="submission" date="2019-05" db="EMBL/GenBank/DDBJ databases">
        <title>Ruegeria sp. nov., isolated from tidal flat.</title>
        <authorList>
            <person name="Kim W."/>
        </authorList>
    </citation>
    <scope>NUCLEOTIDE SEQUENCE [LARGE SCALE GENOMIC DNA]</scope>
    <source>
        <strain evidence="1 2">CAU 1488</strain>
    </source>
</reference>
<accession>A0ABY2WYB8</accession>
<proteinExistence type="predicted"/>
<dbReference type="InterPro" id="IPR009389">
    <property type="entry name" value="DUF1045"/>
</dbReference>
<keyword evidence="2" id="KW-1185">Reference proteome</keyword>
<comment type="caution">
    <text evidence="1">The sequence shown here is derived from an EMBL/GenBank/DDBJ whole genome shotgun (WGS) entry which is preliminary data.</text>
</comment>
<protein>
    <submittedName>
        <fullName evidence="1">DUF1045 domain-containing protein</fullName>
    </submittedName>
</protein>
<gene>
    <name evidence="1" type="ORF">FGK63_08930</name>
</gene>
<evidence type="ECO:0000313" key="2">
    <source>
        <dbReference type="Proteomes" id="UP001193035"/>
    </source>
</evidence>
<evidence type="ECO:0000313" key="1">
    <source>
        <dbReference type="EMBL" id="TMV07583.1"/>
    </source>
</evidence>
<dbReference type="Pfam" id="PF06299">
    <property type="entry name" value="DUF1045"/>
    <property type="match status" value="1"/>
</dbReference>
<sequence length="227" mass="24754">MNFERYAIYFAAPADEDWARFATAWLGWDMDSGAEIAHPHMDGLDVAAITETPRRYGLHATLKPPFRLADGQSPDALLKACADLAARLPPVTLDGLQIARLGRFLALRPLGDASALDELAAACVRDLDGFRAPTPDAELTRRRANGLSAAQEANLVNWGYPYVLDEFRFHITLTGRLDKPTMAAVQAALDRRLGPLLPAPFVIRDLGLVGEAGDGRFHLIRRLGLSG</sequence>
<dbReference type="PIRSF" id="PIRSF033328">
    <property type="entry name" value="Phest_Mll4975"/>
    <property type="match status" value="1"/>
</dbReference>
<dbReference type="NCBIfam" id="TIGR03223">
    <property type="entry name" value="Phn_opern_protn"/>
    <property type="match status" value="1"/>
</dbReference>
<dbReference type="EMBL" id="VCPD01000003">
    <property type="protein sequence ID" value="TMV07583.1"/>
    <property type="molecule type" value="Genomic_DNA"/>
</dbReference>
<organism evidence="1 2">
    <name type="scientific">Ruegeria sediminis</name>
    <dbReference type="NCBI Taxonomy" id="2583820"/>
    <lineage>
        <taxon>Bacteria</taxon>
        <taxon>Pseudomonadati</taxon>
        <taxon>Pseudomonadota</taxon>
        <taxon>Alphaproteobacteria</taxon>
        <taxon>Rhodobacterales</taxon>
        <taxon>Roseobacteraceae</taxon>
        <taxon>Ruegeria</taxon>
    </lineage>
</organism>
<dbReference type="Gene3D" id="3.90.1140.10">
    <property type="entry name" value="Cyclic phosphodiesterase"/>
    <property type="match status" value="1"/>
</dbReference>
<dbReference type="RefSeq" id="WP_138841335.1">
    <property type="nucleotide sequence ID" value="NZ_VCPD01000003.1"/>
</dbReference>
<dbReference type="Proteomes" id="UP001193035">
    <property type="component" value="Unassembled WGS sequence"/>
</dbReference>